<keyword evidence="7" id="KW-0297">G-protein coupled receptor</keyword>
<dbReference type="GO" id="GO:0004984">
    <property type="term" value="F:olfactory receptor activity"/>
    <property type="evidence" value="ECO:0007669"/>
    <property type="project" value="InterPro"/>
</dbReference>
<keyword evidence="6 13" id="KW-1133">Transmembrane helix</keyword>
<dbReference type="GO" id="GO:0004930">
    <property type="term" value="F:G protein-coupled receptor activity"/>
    <property type="evidence" value="ECO:0007669"/>
    <property type="project" value="UniProtKB-KW"/>
</dbReference>
<evidence type="ECO:0000259" key="14">
    <source>
        <dbReference type="PROSITE" id="PS50262"/>
    </source>
</evidence>
<keyword evidence="11" id="KW-0325">Glycoprotein</keyword>
<reference evidence="16" key="1">
    <citation type="submission" date="2025-08" db="UniProtKB">
        <authorList>
            <consortium name="RefSeq"/>
        </authorList>
    </citation>
    <scope>IDENTIFICATION</scope>
</reference>
<dbReference type="GO" id="GO:0005886">
    <property type="term" value="C:plasma membrane"/>
    <property type="evidence" value="ECO:0007669"/>
    <property type="project" value="UniProtKB-SubCell"/>
</dbReference>
<dbReference type="PANTHER" id="PTHR24242:SF359">
    <property type="entry name" value="ODORANT RECEPTOR-RELATED"/>
    <property type="match status" value="1"/>
</dbReference>
<feature type="transmembrane region" description="Helical" evidence="13">
    <location>
        <begin position="201"/>
        <end position="226"/>
    </location>
</feature>
<dbReference type="PRINTS" id="PR00237">
    <property type="entry name" value="GPCRRHODOPSN"/>
</dbReference>
<keyword evidence="3" id="KW-0716">Sensory transduction</keyword>
<evidence type="ECO:0000256" key="13">
    <source>
        <dbReference type="SAM" id="Phobius"/>
    </source>
</evidence>
<dbReference type="AlphaFoldDB" id="A0A6P7WGX5"/>
<keyword evidence="5" id="KW-0552">Olfaction</keyword>
<evidence type="ECO:0000256" key="3">
    <source>
        <dbReference type="ARBA" id="ARBA00022606"/>
    </source>
</evidence>
<dbReference type="PROSITE" id="PS50262">
    <property type="entry name" value="G_PROTEIN_RECEP_F1_2"/>
    <property type="match status" value="1"/>
</dbReference>
<accession>A0A6P7WGX5</accession>
<evidence type="ECO:0000313" key="15">
    <source>
        <dbReference type="Proteomes" id="UP000515156"/>
    </source>
</evidence>
<keyword evidence="12" id="KW-0807">Transducer</keyword>
<dbReference type="SUPFAM" id="SSF81321">
    <property type="entry name" value="Family A G protein-coupled receptor-like"/>
    <property type="match status" value="1"/>
</dbReference>
<evidence type="ECO:0000256" key="8">
    <source>
        <dbReference type="ARBA" id="ARBA00023136"/>
    </source>
</evidence>
<dbReference type="Pfam" id="PF13853">
    <property type="entry name" value="7tm_4"/>
    <property type="match status" value="1"/>
</dbReference>
<feature type="transmembrane region" description="Helical" evidence="13">
    <location>
        <begin position="141"/>
        <end position="168"/>
    </location>
</feature>
<proteinExistence type="predicted"/>
<feature type="transmembrane region" description="Helical" evidence="13">
    <location>
        <begin position="25"/>
        <end position="48"/>
    </location>
</feature>
<dbReference type="OrthoDB" id="9877336at2759"/>
<keyword evidence="15" id="KW-1185">Reference proteome</keyword>
<dbReference type="FunFam" id="1.20.1070.10:FF:000001">
    <property type="entry name" value="Olfactory receptor"/>
    <property type="match status" value="1"/>
</dbReference>
<dbReference type="InterPro" id="IPR017452">
    <property type="entry name" value="GPCR_Rhodpsn_7TM"/>
</dbReference>
<feature type="transmembrane region" description="Helical" evidence="13">
    <location>
        <begin position="238"/>
        <end position="260"/>
    </location>
</feature>
<comment type="subcellular location">
    <subcellularLocation>
        <location evidence="1">Cell membrane</location>
        <topology evidence="1">Multi-pass membrane protein</topology>
    </subcellularLocation>
</comment>
<sequence length="323" mass="36655">MDSGNWTHVEEFIFLGFSLPPAQQFLMFTFVLAAYVLTITGDLIIIVLVRVDITLHTPMYYFVSNLCFLGITYTSTTLPRMLRDLLAETKSICVLCCFIQFYFFFVFGAIEHLLLTVMAADRYMAICNPLRYSAVMSQDVCSRLAIGCWVSCGLALMIPTIGLFQISFCGPNKINHFFCDFTPLLKLACSDTALTEVVFHVLSWSVIILCVALIAVSYFFIISTILKIPSTSGRKKAFSTCAAHFMVVLIYFSTITFIYLRTNTNDSYYLDKVASVFYCAVTPLLNPIIYGFRNKEVKEALKRTLEKCKNAFSDFLIWRKNVS</sequence>
<dbReference type="RefSeq" id="XP_030042507.1">
    <property type="nucleotide sequence ID" value="XM_030186647.1"/>
</dbReference>
<dbReference type="CDD" id="cd13954">
    <property type="entry name" value="7tmA_OR"/>
    <property type="match status" value="1"/>
</dbReference>
<organism evidence="15 16">
    <name type="scientific">Microcaecilia unicolor</name>
    <dbReference type="NCBI Taxonomy" id="1415580"/>
    <lineage>
        <taxon>Eukaryota</taxon>
        <taxon>Metazoa</taxon>
        <taxon>Chordata</taxon>
        <taxon>Craniata</taxon>
        <taxon>Vertebrata</taxon>
        <taxon>Euteleostomi</taxon>
        <taxon>Amphibia</taxon>
        <taxon>Gymnophiona</taxon>
        <taxon>Siphonopidae</taxon>
        <taxon>Microcaecilia</taxon>
    </lineage>
</organism>
<feature type="transmembrane region" description="Helical" evidence="13">
    <location>
        <begin position="98"/>
        <end position="120"/>
    </location>
</feature>
<dbReference type="InterPro" id="IPR000276">
    <property type="entry name" value="GPCR_Rhodpsn"/>
</dbReference>
<keyword evidence="4 13" id="KW-0812">Transmembrane</keyword>
<protein>
    <submittedName>
        <fullName evidence="16">Olfactory receptor 1009-like</fullName>
    </submittedName>
</protein>
<dbReference type="InterPro" id="IPR000725">
    <property type="entry name" value="Olfact_rcpt"/>
</dbReference>
<dbReference type="KEGG" id="muo:115457222"/>
<dbReference type="InterPro" id="IPR050939">
    <property type="entry name" value="Olfactory_GPCR1"/>
</dbReference>
<dbReference type="InParanoid" id="A0A6P7WGX5"/>
<feature type="domain" description="G-protein coupled receptors family 1 profile" evidence="14">
    <location>
        <begin position="41"/>
        <end position="290"/>
    </location>
</feature>
<evidence type="ECO:0000256" key="12">
    <source>
        <dbReference type="ARBA" id="ARBA00023224"/>
    </source>
</evidence>
<feature type="transmembrane region" description="Helical" evidence="13">
    <location>
        <begin position="272"/>
        <end position="292"/>
    </location>
</feature>
<name>A0A6P7WGX5_9AMPH</name>
<keyword evidence="2" id="KW-1003">Cell membrane</keyword>
<keyword evidence="9" id="KW-1015">Disulfide bond</keyword>
<dbReference type="PANTHER" id="PTHR24242">
    <property type="entry name" value="G-PROTEIN COUPLED RECEPTOR"/>
    <property type="match status" value="1"/>
</dbReference>
<feature type="transmembrane region" description="Helical" evidence="13">
    <location>
        <begin position="60"/>
        <end position="78"/>
    </location>
</feature>
<dbReference type="PRINTS" id="PR00245">
    <property type="entry name" value="OLFACTORYR"/>
</dbReference>
<evidence type="ECO:0000256" key="11">
    <source>
        <dbReference type="ARBA" id="ARBA00023180"/>
    </source>
</evidence>
<keyword evidence="10" id="KW-0675">Receptor</keyword>
<keyword evidence="8 13" id="KW-0472">Membrane</keyword>
<evidence type="ECO:0000313" key="16">
    <source>
        <dbReference type="RefSeq" id="XP_030042507.1"/>
    </source>
</evidence>
<evidence type="ECO:0000256" key="1">
    <source>
        <dbReference type="ARBA" id="ARBA00004651"/>
    </source>
</evidence>
<evidence type="ECO:0000256" key="7">
    <source>
        <dbReference type="ARBA" id="ARBA00023040"/>
    </source>
</evidence>
<dbReference type="Gene3D" id="1.20.1070.10">
    <property type="entry name" value="Rhodopsin 7-helix transmembrane proteins"/>
    <property type="match status" value="1"/>
</dbReference>
<evidence type="ECO:0000256" key="10">
    <source>
        <dbReference type="ARBA" id="ARBA00023170"/>
    </source>
</evidence>
<evidence type="ECO:0000256" key="4">
    <source>
        <dbReference type="ARBA" id="ARBA00022692"/>
    </source>
</evidence>
<gene>
    <name evidence="16" type="primary">LOC115457222</name>
</gene>
<evidence type="ECO:0000256" key="6">
    <source>
        <dbReference type="ARBA" id="ARBA00022989"/>
    </source>
</evidence>
<evidence type="ECO:0000256" key="2">
    <source>
        <dbReference type="ARBA" id="ARBA00022475"/>
    </source>
</evidence>
<dbReference type="GeneID" id="115457222"/>
<evidence type="ECO:0000256" key="5">
    <source>
        <dbReference type="ARBA" id="ARBA00022725"/>
    </source>
</evidence>
<dbReference type="Proteomes" id="UP000515156">
    <property type="component" value="Chromosome 14"/>
</dbReference>
<evidence type="ECO:0000256" key="9">
    <source>
        <dbReference type="ARBA" id="ARBA00023157"/>
    </source>
</evidence>